<keyword evidence="7 10" id="KW-0408">Iron</keyword>
<organism evidence="12 13">
    <name type="scientific">Arcicella rigui</name>
    <dbReference type="NCBI Taxonomy" id="797020"/>
    <lineage>
        <taxon>Bacteria</taxon>
        <taxon>Pseudomonadati</taxon>
        <taxon>Bacteroidota</taxon>
        <taxon>Cytophagia</taxon>
        <taxon>Cytophagales</taxon>
        <taxon>Flectobacillaceae</taxon>
        <taxon>Arcicella</taxon>
    </lineage>
</organism>
<dbReference type="EMBL" id="JAYFUM010000009">
    <property type="protein sequence ID" value="MEA5139300.1"/>
    <property type="molecule type" value="Genomic_DNA"/>
</dbReference>
<keyword evidence="4 10" id="KW-0349">Heme</keyword>
<evidence type="ECO:0000313" key="12">
    <source>
        <dbReference type="EMBL" id="MEA5139300.1"/>
    </source>
</evidence>
<dbReference type="NCBIfam" id="TIGR00539">
    <property type="entry name" value="hemN_rel"/>
    <property type="match status" value="1"/>
</dbReference>
<dbReference type="InterPro" id="IPR006638">
    <property type="entry name" value="Elp3/MiaA/NifB-like_rSAM"/>
</dbReference>
<dbReference type="RefSeq" id="WP_323296462.1">
    <property type="nucleotide sequence ID" value="NZ_JAYFUM010000009.1"/>
</dbReference>
<keyword evidence="13" id="KW-1185">Reference proteome</keyword>
<dbReference type="PANTHER" id="PTHR13932">
    <property type="entry name" value="COPROPORPHYRINIGEN III OXIDASE"/>
    <property type="match status" value="1"/>
</dbReference>
<dbReference type="InterPro" id="IPR007197">
    <property type="entry name" value="rSAM"/>
</dbReference>
<comment type="subcellular location">
    <subcellularLocation>
        <location evidence="10">Cytoplasm</location>
    </subcellularLocation>
</comment>
<keyword evidence="10" id="KW-0004">4Fe-4S</keyword>
<evidence type="ECO:0000256" key="4">
    <source>
        <dbReference type="ARBA" id="ARBA00022617"/>
    </source>
</evidence>
<dbReference type="InterPro" id="IPR058240">
    <property type="entry name" value="rSAM_sf"/>
</dbReference>
<evidence type="ECO:0000256" key="5">
    <source>
        <dbReference type="ARBA" id="ARBA00022691"/>
    </source>
</evidence>
<dbReference type="CDD" id="cd01335">
    <property type="entry name" value="Radical_SAM"/>
    <property type="match status" value="1"/>
</dbReference>
<reference evidence="12 13" key="1">
    <citation type="submission" date="2023-12" db="EMBL/GenBank/DDBJ databases">
        <title>Novel species of the genus Arcicella isolated from rivers.</title>
        <authorList>
            <person name="Lu H."/>
        </authorList>
    </citation>
    <scope>NUCLEOTIDE SEQUENCE [LARGE SCALE GENOMIC DNA]</scope>
    <source>
        <strain evidence="12 13">KCTC 23307</strain>
    </source>
</reference>
<keyword evidence="8 10" id="KW-0411">Iron-sulfur</keyword>
<dbReference type="Pfam" id="PF04055">
    <property type="entry name" value="Radical_SAM"/>
    <property type="match status" value="1"/>
</dbReference>
<protein>
    <recommendedName>
        <fullName evidence="3 10">Heme chaperone HemW</fullName>
    </recommendedName>
</protein>
<keyword evidence="10" id="KW-0963">Cytoplasm</keyword>
<gene>
    <name evidence="12" type="primary">hemW</name>
    <name evidence="12" type="ORF">VB248_09145</name>
</gene>
<name>A0ABU5Q8X1_9BACT</name>
<dbReference type="Pfam" id="PF06969">
    <property type="entry name" value="HemN_C"/>
    <property type="match status" value="1"/>
</dbReference>
<comment type="function">
    <text evidence="10">Probably acts as a heme chaperone, transferring heme to an unknown acceptor. Binds one molecule of heme per monomer, possibly covalently. Binds 1 [4Fe-4S] cluster. The cluster is coordinated with 3 cysteines and an exchangeable S-adenosyl-L-methionine.</text>
</comment>
<keyword evidence="5 10" id="KW-0949">S-adenosyl-L-methionine</keyword>
<sequence>MHLYIHIPFCRQACHYCDFHFSTSLKTKDEMVQAICQEIVLQKNYLQKTHLESIYFGGGTPSLLEEQDFNSIFETIFQNFTLKTDAEVTLEANPDDLTKDKIHLFKKFGINRLSIGIQSFNEGHLKKINRIHSAQEAETCVKLSQDLGIHNLSIDLIYAIPAENHQIFEHDLLKASQLNLSHISAYCLTIEPQTVFGKWVKQGKIPSINDEFASQQFEMLVSYLGNEGFEQYEISNFARNQQYAQHNTSYWKQEEYLGVGPSAHSFNYFSRQYNIANNALYIKALKKKELPAEIEILSKEDRVNEYLLTGLRTKWGCEVEKLNQVLEADFLKVNQAILAKQLQEGLIHFHQGVLLITEKGKLFADNIASELFIFVE</sequence>
<comment type="similarity">
    <text evidence="2">Belongs to the anaerobic coproporphyrinogen-III oxidase family. HemW subfamily.</text>
</comment>
<evidence type="ECO:0000256" key="7">
    <source>
        <dbReference type="ARBA" id="ARBA00023004"/>
    </source>
</evidence>
<dbReference type="Gene3D" id="3.20.20.70">
    <property type="entry name" value="Aldolase class I"/>
    <property type="match status" value="1"/>
</dbReference>
<comment type="cofactor">
    <cofactor evidence="1">
        <name>[4Fe-4S] cluster</name>
        <dbReference type="ChEBI" id="CHEBI:49883"/>
    </cofactor>
</comment>
<dbReference type="InterPro" id="IPR013785">
    <property type="entry name" value="Aldolase_TIM"/>
</dbReference>
<evidence type="ECO:0000259" key="11">
    <source>
        <dbReference type="PROSITE" id="PS51918"/>
    </source>
</evidence>
<accession>A0ABU5Q8X1</accession>
<evidence type="ECO:0000256" key="3">
    <source>
        <dbReference type="ARBA" id="ARBA00017228"/>
    </source>
</evidence>
<feature type="domain" description="Radical SAM core" evidence="11">
    <location>
        <begin position="1"/>
        <end position="230"/>
    </location>
</feature>
<dbReference type="SFLD" id="SFLDG01065">
    <property type="entry name" value="anaerobic_coproporphyrinogen-I"/>
    <property type="match status" value="1"/>
</dbReference>
<evidence type="ECO:0000256" key="9">
    <source>
        <dbReference type="ARBA" id="ARBA00023186"/>
    </source>
</evidence>
<evidence type="ECO:0000256" key="8">
    <source>
        <dbReference type="ARBA" id="ARBA00023014"/>
    </source>
</evidence>
<evidence type="ECO:0000256" key="6">
    <source>
        <dbReference type="ARBA" id="ARBA00022723"/>
    </source>
</evidence>
<dbReference type="InterPro" id="IPR004559">
    <property type="entry name" value="HemW-like"/>
</dbReference>
<dbReference type="Proteomes" id="UP001302949">
    <property type="component" value="Unassembled WGS sequence"/>
</dbReference>
<dbReference type="InterPro" id="IPR010723">
    <property type="entry name" value="HemN_C"/>
</dbReference>
<keyword evidence="9 10" id="KW-0143">Chaperone</keyword>
<dbReference type="SFLD" id="SFLDG01082">
    <property type="entry name" value="B12-binding_domain_containing"/>
    <property type="match status" value="1"/>
</dbReference>
<evidence type="ECO:0000313" key="13">
    <source>
        <dbReference type="Proteomes" id="UP001302949"/>
    </source>
</evidence>
<dbReference type="PROSITE" id="PS51918">
    <property type="entry name" value="RADICAL_SAM"/>
    <property type="match status" value="1"/>
</dbReference>
<dbReference type="SMART" id="SM00729">
    <property type="entry name" value="Elp3"/>
    <property type="match status" value="1"/>
</dbReference>
<dbReference type="SUPFAM" id="SSF102114">
    <property type="entry name" value="Radical SAM enzymes"/>
    <property type="match status" value="1"/>
</dbReference>
<evidence type="ECO:0000256" key="10">
    <source>
        <dbReference type="RuleBase" id="RU364116"/>
    </source>
</evidence>
<dbReference type="SFLD" id="SFLDF00288">
    <property type="entry name" value="HemN-like__clustered_with_nucl"/>
    <property type="match status" value="1"/>
</dbReference>
<dbReference type="InterPro" id="IPR034505">
    <property type="entry name" value="Coproporphyrinogen-III_oxidase"/>
</dbReference>
<evidence type="ECO:0000256" key="1">
    <source>
        <dbReference type="ARBA" id="ARBA00001966"/>
    </source>
</evidence>
<keyword evidence="6 10" id="KW-0479">Metal-binding</keyword>
<proteinExistence type="inferred from homology"/>
<comment type="caution">
    <text evidence="12">The sequence shown here is derived from an EMBL/GenBank/DDBJ whole genome shotgun (WGS) entry which is preliminary data.</text>
</comment>
<dbReference type="PANTHER" id="PTHR13932:SF5">
    <property type="entry name" value="RADICAL S-ADENOSYL METHIONINE DOMAIN-CONTAINING PROTEIN 1, MITOCHONDRIAL"/>
    <property type="match status" value="1"/>
</dbReference>
<dbReference type="SFLD" id="SFLDS00029">
    <property type="entry name" value="Radical_SAM"/>
    <property type="match status" value="1"/>
</dbReference>
<evidence type="ECO:0000256" key="2">
    <source>
        <dbReference type="ARBA" id="ARBA00006100"/>
    </source>
</evidence>
<dbReference type="SFLD" id="SFLDF00562">
    <property type="entry name" value="HemN-like__clustered_with_heat"/>
    <property type="match status" value="1"/>
</dbReference>